<reference evidence="9 10" key="1">
    <citation type="submission" date="2020-08" db="EMBL/GenBank/DDBJ databases">
        <title>Sequencing the genomes of 1000 actinobacteria strains.</title>
        <authorList>
            <person name="Klenk H.-P."/>
        </authorList>
    </citation>
    <scope>NUCLEOTIDE SEQUENCE [LARGE SCALE GENOMIC DNA]</scope>
    <source>
        <strain evidence="9 10">DSM 105784</strain>
    </source>
</reference>
<protein>
    <submittedName>
        <fullName evidence="9">Peptide/nickel transport system permease protein</fullName>
    </submittedName>
</protein>
<evidence type="ECO:0000256" key="7">
    <source>
        <dbReference type="RuleBase" id="RU363032"/>
    </source>
</evidence>
<dbReference type="Proteomes" id="UP000536685">
    <property type="component" value="Unassembled WGS sequence"/>
</dbReference>
<comment type="caution">
    <text evidence="9">The sequence shown here is derived from an EMBL/GenBank/DDBJ whole genome shotgun (WGS) entry which is preliminary data.</text>
</comment>
<keyword evidence="4 7" id="KW-0812">Transmembrane</keyword>
<dbReference type="InterPro" id="IPR000515">
    <property type="entry name" value="MetI-like"/>
</dbReference>
<dbReference type="EMBL" id="JACHMJ010000001">
    <property type="protein sequence ID" value="MBB5842161.1"/>
    <property type="molecule type" value="Genomic_DNA"/>
</dbReference>
<organism evidence="9 10">
    <name type="scientific">Conyzicola lurida</name>
    <dbReference type="NCBI Taxonomy" id="1172621"/>
    <lineage>
        <taxon>Bacteria</taxon>
        <taxon>Bacillati</taxon>
        <taxon>Actinomycetota</taxon>
        <taxon>Actinomycetes</taxon>
        <taxon>Micrococcales</taxon>
        <taxon>Microbacteriaceae</taxon>
        <taxon>Conyzicola</taxon>
    </lineage>
</organism>
<dbReference type="Gene3D" id="1.10.3720.10">
    <property type="entry name" value="MetI-like"/>
    <property type="match status" value="1"/>
</dbReference>
<evidence type="ECO:0000256" key="5">
    <source>
        <dbReference type="ARBA" id="ARBA00022989"/>
    </source>
</evidence>
<keyword evidence="5 7" id="KW-1133">Transmembrane helix</keyword>
<sequence length="320" mass="33806">MTVTVKQKSPRAGRTKVATELKLGLGILVFIFVASVVAAAFPPFSPTAIGDDPFALPGGEHLLGTDNLGRDTFTRLFIAAGTTLMISAAATLISAVCGTALGLIAGYRGGIVDSIIMRGSDVLLAIPAILMALIVRVIIGPGIIPLIIAMGIIYTPTFARVMRAPVLAMRDRDFIVAAQLAGTPAPIIAIKHMLPNALTPLMVQAAVTASEAVLLEAGLSYLGQGVQPPNPSVGMMISEFQKYVQDSPLLVILPGIVIVAIAAGWNLIADGLQRTFSPRQRDTFEFLLPRQPIWRRMLNPFIGAGRPAKNGLVDTKKGLK</sequence>
<name>A0A841AKC2_9MICO</name>
<dbReference type="PANTHER" id="PTHR43386:SF1">
    <property type="entry name" value="D,D-DIPEPTIDE TRANSPORT SYSTEM PERMEASE PROTEIN DDPC-RELATED"/>
    <property type="match status" value="1"/>
</dbReference>
<evidence type="ECO:0000256" key="4">
    <source>
        <dbReference type="ARBA" id="ARBA00022692"/>
    </source>
</evidence>
<dbReference type="CDD" id="cd06261">
    <property type="entry name" value="TM_PBP2"/>
    <property type="match status" value="1"/>
</dbReference>
<keyword evidence="2 7" id="KW-0813">Transport</keyword>
<dbReference type="PANTHER" id="PTHR43386">
    <property type="entry name" value="OLIGOPEPTIDE TRANSPORT SYSTEM PERMEASE PROTEIN APPC"/>
    <property type="match status" value="1"/>
</dbReference>
<dbReference type="PROSITE" id="PS50928">
    <property type="entry name" value="ABC_TM1"/>
    <property type="match status" value="1"/>
</dbReference>
<feature type="transmembrane region" description="Helical" evidence="7">
    <location>
        <begin position="76"/>
        <end position="103"/>
    </location>
</feature>
<feature type="transmembrane region" description="Helical" evidence="7">
    <location>
        <begin position="115"/>
        <end position="137"/>
    </location>
</feature>
<comment type="subcellular location">
    <subcellularLocation>
        <location evidence="1 7">Cell membrane</location>
        <topology evidence="1 7">Multi-pass membrane protein</topology>
    </subcellularLocation>
</comment>
<dbReference type="InterPro" id="IPR035906">
    <property type="entry name" value="MetI-like_sf"/>
</dbReference>
<dbReference type="InterPro" id="IPR050366">
    <property type="entry name" value="BP-dependent_transpt_permease"/>
</dbReference>
<dbReference type="SUPFAM" id="SSF161098">
    <property type="entry name" value="MetI-like"/>
    <property type="match status" value="1"/>
</dbReference>
<evidence type="ECO:0000256" key="6">
    <source>
        <dbReference type="ARBA" id="ARBA00023136"/>
    </source>
</evidence>
<evidence type="ECO:0000313" key="9">
    <source>
        <dbReference type="EMBL" id="MBB5842161.1"/>
    </source>
</evidence>
<keyword evidence="10" id="KW-1185">Reference proteome</keyword>
<evidence type="ECO:0000256" key="2">
    <source>
        <dbReference type="ARBA" id="ARBA00022448"/>
    </source>
</evidence>
<evidence type="ECO:0000259" key="8">
    <source>
        <dbReference type="PROSITE" id="PS50928"/>
    </source>
</evidence>
<keyword evidence="6 7" id="KW-0472">Membrane</keyword>
<dbReference type="GO" id="GO:0055085">
    <property type="term" value="P:transmembrane transport"/>
    <property type="evidence" value="ECO:0007669"/>
    <property type="project" value="InterPro"/>
</dbReference>
<dbReference type="RefSeq" id="WP_184233316.1">
    <property type="nucleotide sequence ID" value="NZ_JACHMJ010000001.1"/>
</dbReference>
<dbReference type="GO" id="GO:0005886">
    <property type="term" value="C:plasma membrane"/>
    <property type="evidence" value="ECO:0007669"/>
    <property type="project" value="UniProtKB-SubCell"/>
</dbReference>
<feature type="transmembrane region" description="Helical" evidence="7">
    <location>
        <begin position="249"/>
        <end position="269"/>
    </location>
</feature>
<evidence type="ECO:0000256" key="3">
    <source>
        <dbReference type="ARBA" id="ARBA00022475"/>
    </source>
</evidence>
<dbReference type="Pfam" id="PF00528">
    <property type="entry name" value="BPD_transp_1"/>
    <property type="match status" value="1"/>
</dbReference>
<accession>A0A841AKC2</accession>
<evidence type="ECO:0000313" key="10">
    <source>
        <dbReference type="Proteomes" id="UP000536685"/>
    </source>
</evidence>
<proteinExistence type="inferred from homology"/>
<evidence type="ECO:0000256" key="1">
    <source>
        <dbReference type="ARBA" id="ARBA00004651"/>
    </source>
</evidence>
<comment type="similarity">
    <text evidence="7">Belongs to the binding-protein-dependent transport system permease family.</text>
</comment>
<feature type="domain" description="ABC transmembrane type-1" evidence="8">
    <location>
        <begin position="80"/>
        <end position="269"/>
    </location>
</feature>
<dbReference type="AlphaFoldDB" id="A0A841AKC2"/>
<feature type="transmembrane region" description="Helical" evidence="7">
    <location>
        <begin position="143"/>
        <end position="162"/>
    </location>
</feature>
<gene>
    <name evidence="9" type="ORF">HD599_000484</name>
</gene>
<feature type="transmembrane region" description="Helical" evidence="7">
    <location>
        <begin position="21"/>
        <end position="41"/>
    </location>
</feature>
<keyword evidence="3" id="KW-1003">Cell membrane</keyword>